<sequence>MGCDTGPLPLSTRSGRISRERGAEVDGVLRRRQAHKSKLGPTIYVTLAEAVNLPAQLVSSNPHLVIKDTTWIVCRYLLVKGLEVASRDAAAASKTWNGAIPFVKRDTAQAVPLQSKQLRVPQPGVPRYQAGESKLVDLRDQVPADLSHWPAVLQHNHPALPAVHARQAGTSLVASIHMDLLTSDGWLPIYSIPIVLMQIKVTISNLDACVEWSASCTWLTG</sequence>
<reference evidence="1" key="1">
    <citation type="submission" date="2023-03" db="EMBL/GenBank/DDBJ databases">
        <title>Massive genome expansion in bonnet fungi (Mycena s.s.) driven by repeated elements and novel gene families across ecological guilds.</title>
        <authorList>
            <consortium name="Lawrence Berkeley National Laboratory"/>
            <person name="Harder C.B."/>
            <person name="Miyauchi S."/>
            <person name="Viragh M."/>
            <person name="Kuo A."/>
            <person name="Thoen E."/>
            <person name="Andreopoulos B."/>
            <person name="Lu D."/>
            <person name="Skrede I."/>
            <person name="Drula E."/>
            <person name="Henrissat B."/>
            <person name="Morin E."/>
            <person name="Kohler A."/>
            <person name="Barry K."/>
            <person name="LaButti K."/>
            <person name="Morin E."/>
            <person name="Salamov A."/>
            <person name="Lipzen A."/>
            <person name="Mereny Z."/>
            <person name="Hegedus B."/>
            <person name="Baldrian P."/>
            <person name="Stursova M."/>
            <person name="Weitz H."/>
            <person name="Taylor A."/>
            <person name="Grigoriev I.V."/>
            <person name="Nagy L.G."/>
            <person name="Martin F."/>
            <person name="Kauserud H."/>
        </authorList>
    </citation>
    <scope>NUCLEOTIDE SEQUENCE</scope>
    <source>
        <strain evidence="1">CBHHK188m</strain>
    </source>
</reference>
<dbReference type="EMBL" id="JARJLG010000056">
    <property type="protein sequence ID" value="KAJ7758189.1"/>
    <property type="molecule type" value="Genomic_DNA"/>
</dbReference>
<organism evidence="1 2">
    <name type="scientific">Mycena maculata</name>
    <dbReference type="NCBI Taxonomy" id="230809"/>
    <lineage>
        <taxon>Eukaryota</taxon>
        <taxon>Fungi</taxon>
        <taxon>Dikarya</taxon>
        <taxon>Basidiomycota</taxon>
        <taxon>Agaricomycotina</taxon>
        <taxon>Agaricomycetes</taxon>
        <taxon>Agaricomycetidae</taxon>
        <taxon>Agaricales</taxon>
        <taxon>Marasmiineae</taxon>
        <taxon>Mycenaceae</taxon>
        <taxon>Mycena</taxon>
    </lineage>
</organism>
<gene>
    <name evidence="1" type="ORF">DFH07DRAFT_958531</name>
</gene>
<keyword evidence="2" id="KW-1185">Reference proteome</keyword>
<protein>
    <submittedName>
        <fullName evidence="1">Uncharacterized protein</fullName>
    </submittedName>
</protein>
<dbReference type="Proteomes" id="UP001215280">
    <property type="component" value="Unassembled WGS sequence"/>
</dbReference>
<comment type="caution">
    <text evidence="1">The sequence shown here is derived from an EMBL/GenBank/DDBJ whole genome shotgun (WGS) entry which is preliminary data.</text>
</comment>
<evidence type="ECO:0000313" key="1">
    <source>
        <dbReference type="EMBL" id="KAJ7758189.1"/>
    </source>
</evidence>
<evidence type="ECO:0000313" key="2">
    <source>
        <dbReference type="Proteomes" id="UP001215280"/>
    </source>
</evidence>
<dbReference type="AlphaFoldDB" id="A0AAD7NE41"/>
<accession>A0AAD7NE41</accession>
<proteinExistence type="predicted"/>
<name>A0AAD7NE41_9AGAR</name>